<dbReference type="STRING" id="9258.ENSOANP00000011211"/>
<evidence type="ECO:0000256" key="1">
    <source>
        <dbReference type="ARBA" id="ARBA00004613"/>
    </source>
</evidence>
<dbReference type="GO" id="GO:0007566">
    <property type="term" value="P:embryo implantation"/>
    <property type="evidence" value="ECO:0007669"/>
    <property type="project" value="Ensembl"/>
</dbReference>
<gene>
    <name evidence="12" type="primary">LIF</name>
</gene>
<dbReference type="GO" id="GO:0005615">
    <property type="term" value="C:extracellular space"/>
    <property type="evidence" value="ECO:0000318"/>
    <property type="project" value="GO_Central"/>
</dbReference>
<dbReference type="GO" id="GO:0045944">
    <property type="term" value="P:positive regulation of transcription by RNA polymerase II"/>
    <property type="evidence" value="ECO:0007669"/>
    <property type="project" value="Ensembl"/>
</dbReference>
<dbReference type="eggNOG" id="ENOG502S3JD">
    <property type="taxonomic scope" value="Eukaryota"/>
</dbReference>
<feature type="chain" id="PRO_5027947040" description="Leukemia inhibitory factor" evidence="11">
    <location>
        <begin position="24"/>
        <end position="202"/>
    </location>
</feature>
<evidence type="ECO:0000256" key="5">
    <source>
        <dbReference type="ARBA" id="ARBA00022525"/>
    </source>
</evidence>
<dbReference type="GO" id="GO:1904894">
    <property type="term" value="P:positive regulation of receptor signaling pathway via STAT"/>
    <property type="evidence" value="ECO:0007669"/>
    <property type="project" value="Ensembl"/>
</dbReference>
<dbReference type="GO" id="GO:0008284">
    <property type="term" value="P:positive regulation of cell population proliferation"/>
    <property type="evidence" value="ECO:0000318"/>
    <property type="project" value="GO_Central"/>
</dbReference>
<keyword evidence="6 11" id="KW-0732">Signal</keyword>
<dbReference type="GO" id="GO:0046888">
    <property type="term" value="P:negative regulation of hormone secretion"/>
    <property type="evidence" value="ECO:0007669"/>
    <property type="project" value="Ensembl"/>
</dbReference>
<dbReference type="GO" id="GO:0048863">
    <property type="term" value="P:stem cell differentiation"/>
    <property type="evidence" value="ECO:0007669"/>
    <property type="project" value="Ensembl"/>
</dbReference>
<dbReference type="GO" id="GO:0097696">
    <property type="term" value="P:cell surface receptor signaling pathway via STAT"/>
    <property type="evidence" value="ECO:0007669"/>
    <property type="project" value="Ensembl"/>
</dbReference>
<keyword evidence="8" id="KW-1015">Disulfide bond</keyword>
<dbReference type="GO" id="GO:0043410">
    <property type="term" value="P:positive regulation of MAPK cascade"/>
    <property type="evidence" value="ECO:0007669"/>
    <property type="project" value="Ensembl"/>
</dbReference>
<evidence type="ECO:0000256" key="4">
    <source>
        <dbReference type="ARBA" id="ARBA00022514"/>
    </source>
</evidence>
<evidence type="ECO:0000256" key="3">
    <source>
        <dbReference type="ARBA" id="ARBA00016836"/>
    </source>
</evidence>
<dbReference type="GO" id="GO:0010628">
    <property type="term" value="P:positive regulation of gene expression"/>
    <property type="evidence" value="ECO:0007669"/>
    <property type="project" value="Ensembl"/>
</dbReference>
<feature type="signal peptide" evidence="11">
    <location>
        <begin position="1"/>
        <end position="23"/>
    </location>
</feature>
<dbReference type="GO" id="GO:0006955">
    <property type="term" value="P:immune response"/>
    <property type="evidence" value="ECO:0007669"/>
    <property type="project" value="InterPro"/>
</dbReference>
<dbReference type="Gene3D" id="1.20.1250.10">
    <property type="match status" value="1"/>
</dbReference>
<organism evidence="12 13">
    <name type="scientific">Ornithorhynchus anatinus</name>
    <name type="common">Duckbill platypus</name>
    <dbReference type="NCBI Taxonomy" id="9258"/>
    <lineage>
        <taxon>Eukaryota</taxon>
        <taxon>Metazoa</taxon>
        <taxon>Chordata</taxon>
        <taxon>Craniata</taxon>
        <taxon>Vertebrata</taxon>
        <taxon>Euteleostomi</taxon>
        <taxon>Mammalia</taxon>
        <taxon>Monotremata</taxon>
        <taxon>Ornithorhynchidae</taxon>
        <taxon>Ornithorhynchus</taxon>
    </lineage>
</organism>
<dbReference type="GO" id="GO:0140013">
    <property type="term" value="P:meiotic nuclear division"/>
    <property type="evidence" value="ECO:0007669"/>
    <property type="project" value="Ensembl"/>
</dbReference>
<keyword evidence="9" id="KW-0325">Glycoprotein</keyword>
<dbReference type="GO" id="GO:0060463">
    <property type="term" value="P:lung lobe morphogenesis"/>
    <property type="evidence" value="ECO:0007669"/>
    <property type="project" value="Ensembl"/>
</dbReference>
<evidence type="ECO:0000256" key="8">
    <source>
        <dbReference type="ARBA" id="ARBA00023157"/>
    </source>
</evidence>
<dbReference type="Pfam" id="PF01291">
    <property type="entry name" value="LIF_OSM"/>
    <property type="match status" value="1"/>
</dbReference>
<dbReference type="Ensembl" id="ENSOANT00000011213.2">
    <property type="protein sequence ID" value="ENSOANP00000011211.2"/>
    <property type="gene ID" value="ENSOANG00000007042.2"/>
</dbReference>
<keyword evidence="4" id="KW-0202">Cytokine</keyword>
<keyword evidence="7" id="KW-0339">Growth factor</keyword>
<dbReference type="GO" id="GO:0008083">
    <property type="term" value="F:growth factor activity"/>
    <property type="evidence" value="ECO:0000318"/>
    <property type="project" value="GO_Central"/>
</dbReference>
<dbReference type="GO" id="GO:0010467">
    <property type="term" value="P:gene expression"/>
    <property type="evidence" value="ECO:0007669"/>
    <property type="project" value="Ensembl"/>
</dbReference>
<evidence type="ECO:0000313" key="12">
    <source>
        <dbReference type="Ensembl" id="ENSOANP00000011211.2"/>
    </source>
</evidence>
<dbReference type="GO" id="GO:0048146">
    <property type="term" value="P:positive regulation of fibroblast proliferation"/>
    <property type="evidence" value="ECO:0007669"/>
    <property type="project" value="Ensembl"/>
</dbReference>
<dbReference type="InParanoid" id="F7EY27"/>
<dbReference type="PANTHER" id="PTHR10633:SF0">
    <property type="entry name" value="LEUKEMIA INHIBITORY FACTOR"/>
    <property type="match status" value="1"/>
</dbReference>
<dbReference type="GO" id="GO:0048644">
    <property type="term" value="P:muscle organ morphogenesis"/>
    <property type="evidence" value="ECO:0007669"/>
    <property type="project" value="Ensembl"/>
</dbReference>
<dbReference type="FunCoup" id="F7EY27">
    <property type="interactions" value="382"/>
</dbReference>
<sequence length="202" mass="22746">CKLLVETGIVPLLLVLQWKPGSCTPLPVTPTNSMCANRHLCQNVTHQIRSQLNQLNSSAQGLFVLYYTTQGEPFQSKHDKLCAPNVTDFPPFHPSRQKKERFIELYRIVVYLNASLGNVSLDQARLNPGALSLRGNLTVTTAILRGLLNNLTCQLCNRFQVFHVDVTYGSYSREKDQFEKRKLGCQLLGKYKEVIAKVVQGL</sequence>
<dbReference type="GO" id="GO:0035019">
    <property type="term" value="P:somatic stem cell population maintenance"/>
    <property type="evidence" value="ECO:0007669"/>
    <property type="project" value="Ensembl"/>
</dbReference>
<dbReference type="HOGENOM" id="CLU_117011_0_0_1"/>
<dbReference type="PRINTS" id="PR01883">
    <property type="entry name" value="LEUKAEMIAIF"/>
</dbReference>
<dbReference type="AlphaFoldDB" id="F7EY27"/>
<dbReference type="GO" id="GO:0072307">
    <property type="term" value="P:regulation of metanephric nephron tubule epithelial cell differentiation"/>
    <property type="evidence" value="ECO:0007669"/>
    <property type="project" value="Ensembl"/>
</dbReference>
<dbReference type="GO" id="GO:0045595">
    <property type="term" value="P:regulation of cell differentiation"/>
    <property type="evidence" value="ECO:0000318"/>
    <property type="project" value="GO_Central"/>
</dbReference>
<dbReference type="GO" id="GO:0008285">
    <property type="term" value="P:negative regulation of cell population proliferation"/>
    <property type="evidence" value="ECO:0007669"/>
    <property type="project" value="Ensembl"/>
</dbReference>
<dbReference type="GO" id="GO:0048861">
    <property type="term" value="P:leukemia inhibitory factor signaling pathway"/>
    <property type="evidence" value="ECO:0000318"/>
    <property type="project" value="GO_Central"/>
</dbReference>
<dbReference type="Proteomes" id="UP000002279">
    <property type="component" value="Unplaced"/>
</dbReference>
<dbReference type="GO" id="GO:0060135">
    <property type="term" value="P:maternal process involved in female pregnancy"/>
    <property type="evidence" value="ECO:0007669"/>
    <property type="project" value="Ensembl"/>
</dbReference>
<dbReference type="FunFam" id="1.20.1250.10:FF:000018">
    <property type="entry name" value="leukemia inhibitory factor"/>
    <property type="match status" value="1"/>
</dbReference>
<keyword evidence="13" id="KW-1185">Reference proteome</keyword>
<dbReference type="GO" id="GO:0072108">
    <property type="term" value="P:positive regulation of mesenchymal to epithelial transition involved in metanephros morphogenesis"/>
    <property type="evidence" value="ECO:0007669"/>
    <property type="project" value="Ensembl"/>
</dbReference>
<dbReference type="Bgee" id="ENSOANG00000007042">
    <property type="expression patterns" value="Expressed in fibroblast and 3 other cell types or tissues"/>
</dbReference>
<dbReference type="GO" id="GO:0033630">
    <property type="term" value="P:positive regulation of cell adhesion mediated by integrin"/>
    <property type="evidence" value="ECO:0007669"/>
    <property type="project" value="Ensembl"/>
</dbReference>
<dbReference type="GO" id="GO:0048666">
    <property type="term" value="P:neuron development"/>
    <property type="evidence" value="ECO:0007669"/>
    <property type="project" value="Ensembl"/>
</dbReference>
<dbReference type="InterPro" id="IPR003624">
    <property type="entry name" value="Leukemia_IF"/>
</dbReference>
<comment type="function">
    <text evidence="10">LIF has the capacity to induce terminal differentiation in leukemic cells. Its activities include the induction of hematopoietic differentiation in normal and myeloid leukemia cells, the induction of neuronal cell differentiation, and the stimulation of acute-phase protein synthesis in hepatocytes.</text>
</comment>
<dbReference type="GO" id="GO:0048286">
    <property type="term" value="P:lung alveolus development"/>
    <property type="evidence" value="ECO:0007669"/>
    <property type="project" value="Ensembl"/>
</dbReference>
<evidence type="ECO:0000256" key="7">
    <source>
        <dbReference type="ARBA" id="ARBA00023030"/>
    </source>
</evidence>
<dbReference type="GO" id="GO:0048144">
    <property type="term" value="P:fibroblast proliferation"/>
    <property type="evidence" value="ECO:0007669"/>
    <property type="project" value="Ensembl"/>
</dbReference>
<dbReference type="GO" id="GO:0005125">
    <property type="term" value="F:cytokine activity"/>
    <property type="evidence" value="ECO:0000318"/>
    <property type="project" value="GO_Central"/>
</dbReference>
<dbReference type="InterPro" id="IPR009079">
    <property type="entry name" value="4_helix_cytokine-like_core"/>
</dbReference>
<dbReference type="GO" id="GO:0045835">
    <property type="term" value="P:negative regulation of meiotic nuclear division"/>
    <property type="evidence" value="ECO:0007669"/>
    <property type="project" value="Ensembl"/>
</dbReference>
<dbReference type="GO" id="GO:0000902">
    <property type="term" value="P:cell morphogenesis"/>
    <property type="evidence" value="ECO:0007669"/>
    <property type="project" value="Ensembl"/>
</dbReference>
<reference evidence="12" key="1">
    <citation type="submission" date="2025-08" db="UniProtKB">
        <authorList>
            <consortium name="Ensembl"/>
        </authorList>
    </citation>
    <scope>IDENTIFICATION</scope>
    <source>
        <strain evidence="12">Glennie</strain>
    </source>
</reference>
<dbReference type="OMA" id="CHDVRPC"/>
<reference evidence="12" key="2">
    <citation type="submission" date="2025-09" db="UniProtKB">
        <authorList>
            <consortium name="Ensembl"/>
        </authorList>
    </citation>
    <scope>IDENTIFICATION</scope>
    <source>
        <strain evidence="12">Glennie</strain>
    </source>
</reference>
<dbReference type="GO" id="GO:0070373">
    <property type="term" value="P:negative regulation of ERK1 and ERK2 cascade"/>
    <property type="evidence" value="ECO:0007669"/>
    <property type="project" value="Ensembl"/>
</dbReference>
<protein>
    <recommendedName>
        <fullName evidence="3">Leukemia inhibitory factor</fullName>
    </recommendedName>
</protein>
<evidence type="ECO:0000256" key="9">
    <source>
        <dbReference type="ARBA" id="ARBA00023180"/>
    </source>
</evidence>
<evidence type="ECO:0000256" key="2">
    <source>
        <dbReference type="ARBA" id="ARBA00005971"/>
    </source>
</evidence>
<evidence type="ECO:0000256" key="11">
    <source>
        <dbReference type="SAM" id="SignalP"/>
    </source>
</evidence>
<evidence type="ECO:0000313" key="13">
    <source>
        <dbReference type="Proteomes" id="UP000002279"/>
    </source>
</evidence>
<dbReference type="SUPFAM" id="SSF47266">
    <property type="entry name" value="4-helical cytokines"/>
    <property type="match status" value="1"/>
</dbReference>
<dbReference type="GO" id="GO:0001666">
    <property type="term" value="P:response to hypoxia"/>
    <property type="evidence" value="ECO:0007669"/>
    <property type="project" value="Ensembl"/>
</dbReference>
<dbReference type="GO" id="GO:0005829">
    <property type="term" value="C:cytosol"/>
    <property type="evidence" value="ECO:0007669"/>
    <property type="project" value="Ensembl"/>
</dbReference>
<dbReference type="PANTHER" id="PTHR10633">
    <property type="entry name" value="LEUKEMIA INHIBITORY FACTOR"/>
    <property type="match status" value="1"/>
</dbReference>
<dbReference type="GO" id="GO:0048711">
    <property type="term" value="P:positive regulation of astrocyte differentiation"/>
    <property type="evidence" value="ECO:0007669"/>
    <property type="project" value="Ensembl"/>
</dbReference>
<keyword evidence="5" id="KW-0964">Secreted</keyword>
<comment type="subcellular location">
    <subcellularLocation>
        <location evidence="1">Secreted</location>
    </subcellularLocation>
</comment>
<evidence type="ECO:0000256" key="10">
    <source>
        <dbReference type="ARBA" id="ARBA00024822"/>
    </source>
</evidence>
<dbReference type="GO" id="GO:0005146">
    <property type="term" value="F:leukemia inhibitory factor receptor binding"/>
    <property type="evidence" value="ECO:0000318"/>
    <property type="project" value="GO_Central"/>
</dbReference>
<dbReference type="SMART" id="SM00080">
    <property type="entry name" value="LIF_OSM"/>
    <property type="match status" value="1"/>
</dbReference>
<dbReference type="GO" id="GO:0001974">
    <property type="term" value="P:blood vessel remodeling"/>
    <property type="evidence" value="ECO:0007669"/>
    <property type="project" value="Ensembl"/>
</dbReference>
<comment type="similarity">
    <text evidence="2">Belongs to the LIF/OSM family.</text>
</comment>
<dbReference type="InterPro" id="IPR001581">
    <property type="entry name" value="Leukemia_IF/oncostatin"/>
</dbReference>
<name>F7EY27_ORNAN</name>
<dbReference type="GO" id="GO:0060426">
    <property type="term" value="P:lung vasculature development"/>
    <property type="evidence" value="ECO:0007669"/>
    <property type="project" value="Ensembl"/>
</dbReference>
<dbReference type="GO" id="GO:0045651">
    <property type="term" value="P:positive regulation of macrophage differentiation"/>
    <property type="evidence" value="ECO:0007669"/>
    <property type="project" value="Ensembl"/>
</dbReference>
<dbReference type="GeneTree" id="ENSGT00390000000059"/>
<accession>F7EY27</accession>
<proteinExistence type="inferred from homology"/>
<evidence type="ECO:0000256" key="6">
    <source>
        <dbReference type="ARBA" id="ARBA00022729"/>
    </source>
</evidence>